<accession>A0A0E9U0I6</accession>
<feature type="signal peptide" evidence="1">
    <location>
        <begin position="1"/>
        <end position="17"/>
    </location>
</feature>
<feature type="chain" id="PRO_5002432936" evidence="1">
    <location>
        <begin position="18"/>
        <end position="49"/>
    </location>
</feature>
<organism evidence="2">
    <name type="scientific">Anguilla anguilla</name>
    <name type="common">European freshwater eel</name>
    <name type="synonym">Muraena anguilla</name>
    <dbReference type="NCBI Taxonomy" id="7936"/>
    <lineage>
        <taxon>Eukaryota</taxon>
        <taxon>Metazoa</taxon>
        <taxon>Chordata</taxon>
        <taxon>Craniata</taxon>
        <taxon>Vertebrata</taxon>
        <taxon>Euteleostomi</taxon>
        <taxon>Actinopterygii</taxon>
        <taxon>Neopterygii</taxon>
        <taxon>Teleostei</taxon>
        <taxon>Anguilliformes</taxon>
        <taxon>Anguillidae</taxon>
        <taxon>Anguilla</taxon>
    </lineage>
</organism>
<dbReference type="EMBL" id="GBXM01049862">
    <property type="protein sequence ID" value="JAH58715.1"/>
    <property type="molecule type" value="Transcribed_RNA"/>
</dbReference>
<sequence>MAVSFYFFLTILHFAISRPPNKQKNKFPLSSYEPNGVHAMSIMTQLYVM</sequence>
<evidence type="ECO:0000313" key="2">
    <source>
        <dbReference type="EMBL" id="JAH58715.1"/>
    </source>
</evidence>
<reference evidence="2" key="2">
    <citation type="journal article" date="2015" name="Fish Shellfish Immunol.">
        <title>Early steps in the European eel (Anguilla anguilla)-Vibrio vulnificus interaction in the gills: Role of the RtxA13 toxin.</title>
        <authorList>
            <person name="Callol A."/>
            <person name="Pajuelo D."/>
            <person name="Ebbesson L."/>
            <person name="Teles M."/>
            <person name="MacKenzie S."/>
            <person name="Amaro C."/>
        </authorList>
    </citation>
    <scope>NUCLEOTIDE SEQUENCE</scope>
</reference>
<proteinExistence type="predicted"/>
<name>A0A0E9U0I6_ANGAN</name>
<evidence type="ECO:0000256" key="1">
    <source>
        <dbReference type="SAM" id="SignalP"/>
    </source>
</evidence>
<dbReference type="AlphaFoldDB" id="A0A0E9U0I6"/>
<reference evidence="2" key="1">
    <citation type="submission" date="2014-11" db="EMBL/GenBank/DDBJ databases">
        <authorList>
            <person name="Amaro Gonzalez C."/>
        </authorList>
    </citation>
    <scope>NUCLEOTIDE SEQUENCE</scope>
</reference>
<protein>
    <submittedName>
        <fullName evidence="2">Uncharacterized protein</fullName>
    </submittedName>
</protein>
<keyword evidence="1" id="KW-0732">Signal</keyword>